<dbReference type="InterPro" id="IPR050555">
    <property type="entry name" value="Bact_Solute-Bind_Prot2"/>
</dbReference>
<dbReference type="EMBL" id="FUXX01000009">
    <property type="protein sequence ID" value="SKA59971.1"/>
    <property type="molecule type" value="Genomic_DNA"/>
</dbReference>
<organism evidence="5 6">
    <name type="scientific">Succinivibrio dextrinosolvens DSM 3072</name>
    <dbReference type="NCBI Taxonomy" id="1123324"/>
    <lineage>
        <taxon>Bacteria</taxon>
        <taxon>Pseudomonadati</taxon>
        <taxon>Pseudomonadota</taxon>
        <taxon>Gammaproteobacteria</taxon>
        <taxon>Aeromonadales</taxon>
        <taxon>Succinivibrionaceae</taxon>
        <taxon>Succinivibrio</taxon>
    </lineage>
</organism>
<accession>A0A1T4V608</accession>
<proteinExistence type="inferred from homology"/>
<evidence type="ECO:0000256" key="3">
    <source>
        <dbReference type="ARBA" id="ARBA00022729"/>
    </source>
</evidence>
<name>A0A1T4V608_9GAMM</name>
<dbReference type="InterPro" id="IPR025997">
    <property type="entry name" value="SBP_2_dom"/>
</dbReference>
<dbReference type="InterPro" id="IPR028082">
    <property type="entry name" value="Peripla_BP_I"/>
</dbReference>
<dbReference type="SUPFAM" id="SSF53822">
    <property type="entry name" value="Periplasmic binding protein-like I"/>
    <property type="match status" value="1"/>
</dbReference>
<reference evidence="6" key="1">
    <citation type="submission" date="2017-02" db="EMBL/GenBank/DDBJ databases">
        <authorList>
            <person name="Varghese N."/>
            <person name="Submissions S."/>
        </authorList>
    </citation>
    <scope>NUCLEOTIDE SEQUENCE [LARGE SCALE GENOMIC DNA]</scope>
    <source>
        <strain evidence="6">DSM 3072</strain>
    </source>
</reference>
<dbReference type="CDD" id="cd19994">
    <property type="entry name" value="PBP1_ChvE"/>
    <property type="match status" value="1"/>
</dbReference>
<protein>
    <submittedName>
        <fullName evidence="5">Putative multiple sugar transport system substrate-binding protein</fullName>
    </submittedName>
</protein>
<dbReference type="RefSeq" id="WP_078928317.1">
    <property type="nucleotide sequence ID" value="NZ_FUXX01000009.1"/>
</dbReference>
<evidence type="ECO:0000313" key="6">
    <source>
        <dbReference type="Proteomes" id="UP000242432"/>
    </source>
</evidence>
<evidence type="ECO:0000313" key="5">
    <source>
        <dbReference type="EMBL" id="SKA59971.1"/>
    </source>
</evidence>
<dbReference type="GO" id="GO:0030288">
    <property type="term" value="C:outer membrane-bounded periplasmic space"/>
    <property type="evidence" value="ECO:0007669"/>
    <property type="project" value="TreeGrafter"/>
</dbReference>
<keyword evidence="6" id="KW-1185">Reference proteome</keyword>
<feature type="domain" description="Periplasmic binding protein" evidence="4">
    <location>
        <begin position="27"/>
        <end position="297"/>
    </location>
</feature>
<keyword evidence="5" id="KW-0813">Transport</keyword>
<dbReference type="Proteomes" id="UP000242432">
    <property type="component" value="Unassembled WGS sequence"/>
</dbReference>
<comment type="similarity">
    <text evidence="2">Belongs to the bacterial solute-binding protein 2 family.</text>
</comment>
<keyword evidence="5" id="KW-0762">Sugar transport</keyword>
<evidence type="ECO:0000256" key="2">
    <source>
        <dbReference type="ARBA" id="ARBA00007639"/>
    </source>
</evidence>
<gene>
    <name evidence="5" type="ORF">SAMN02745213_00772</name>
</gene>
<dbReference type="PANTHER" id="PTHR30036">
    <property type="entry name" value="D-XYLOSE-BINDING PERIPLASMIC PROTEIN"/>
    <property type="match status" value="1"/>
</dbReference>
<dbReference type="Gene3D" id="3.40.50.2300">
    <property type="match status" value="2"/>
</dbReference>
<dbReference type="AlphaFoldDB" id="A0A1T4V608"/>
<evidence type="ECO:0000259" key="4">
    <source>
        <dbReference type="Pfam" id="PF13407"/>
    </source>
</evidence>
<sequence>MKIKKIAVAGVAICYSIFLSTAMAEIIGISFPNYSSNSWPVQGQYLQDYLEEDGYGVSYMLADNVKNQIKDIRSMIDNGCEILVVASIEDKALSKVLDEAKQKNITVIAYDKPIMNSDAVDYYVTFDHYSEGVKKAQYLVDKFKLDERKRRLNVEFFSGAASDNVARDIYNGEMSVLEPYFDSGILGCLSFETDFEQTSSRYWNGTAAQKRLRHIISLSQYRRHSKNKNLDIIISEGNDIPEALKRTLTREYGYKKNELPFITGQDCSEESFNQIKNGQLPMCVFKDTQTLAYMAKVVVDRVSSQGFVTFPENSSYFNGIDDIPTYSLPVSVVDRNNVDSYLAAKEREKNLSGTMNL</sequence>
<evidence type="ECO:0000256" key="1">
    <source>
        <dbReference type="ARBA" id="ARBA00004418"/>
    </source>
</evidence>
<dbReference type="Pfam" id="PF13407">
    <property type="entry name" value="Peripla_BP_4"/>
    <property type="match status" value="1"/>
</dbReference>
<keyword evidence="3" id="KW-0732">Signal</keyword>
<dbReference type="GO" id="GO:0055085">
    <property type="term" value="P:transmembrane transport"/>
    <property type="evidence" value="ECO:0007669"/>
    <property type="project" value="UniProtKB-ARBA"/>
</dbReference>
<comment type="subcellular location">
    <subcellularLocation>
        <location evidence="1">Periplasm</location>
    </subcellularLocation>
</comment>
<dbReference type="GO" id="GO:0030246">
    <property type="term" value="F:carbohydrate binding"/>
    <property type="evidence" value="ECO:0007669"/>
    <property type="project" value="TreeGrafter"/>
</dbReference>
<dbReference type="PANTHER" id="PTHR30036:SF1">
    <property type="entry name" value="D-XYLOSE-BINDING PERIPLASMIC PROTEIN"/>
    <property type="match status" value="1"/>
</dbReference>